<feature type="transmembrane region" description="Helical" evidence="7">
    <location>
        <begin position="117"/>
        <end position="140"/>
    </location>
</feature>
<reference evidence="8 9" key="1">
    <citation type="submission" date="2023-07" db="EMBL/GenBank/DDBJ databases">
        <title>Sorghum-associated microbial communities from plants grown in Nebraska, USA.</title>
        <authorList>
            <person name="Schachtman D."/>
        </authorList>
    </citation>
    <scope>NUCLEOTIDE SEQUENCE [LARGE SCALE GENOMIC DNA]</scope>
    <source>
        <strain evidence="8 9">BE308</strain>
    </source>
</reference>
<evidence type="ECO:0000256" key="5">
    <source>
        <dbReference type="ARBA" id="ARBA00022989"/>
    </source>
</evidence>
<sequence>MATTSSQPPIRRRKSAEPDEVMRMMWNGAWTGAVVSSVYAAVQRKTIIFANGGFCDGLGALGQRLACLFVLHAMTLAKQGVKAVKWSAIATVARFAMQFAAQVLLARLLGPENYGVFGIGMVVLTLTNVFSNFGFGWSLLHRKTVSEEDIRFAFTWQLVVGGAATLGLFLLAPTLSVFFHEPRVESVIRWLALTCVISAMSSPAGNLMHRDLNFKAAGLIQIGGYVAGYLLVGIPLALLGYGVHALVAAWLVQVTFIALGSFWAHPHSVKPLFHYAGAADALQTGGTVFVTNIINWCLNSMDRFLLSKFANAHSVGVYSVGYNLATMPSTLLMGSLQPAFTAASSKIQDDPNRMRTVYMQIFATVWVLVLPMFVFLSVISFDLVKFLYGPKWLDTGWVLCLLFLSVPAFVCLGLSTPVLWNAGRKHHESLLQLPVLFLGVIGFYYSLPYGIQAFALVAALLVVGRMSLVCWSVFQLLGLSLSDAITPIVRGGGFSVLVAGSAYLGMFLVFKENSPFLSLMVSGILTILTLGFVVFYWPQTIGLETVAMIARFFPKITVMLTRNGK</sequence>
<dbReference type="PANTHER" id="PTHR30250:SF10">
    <property type="entry name" value="LIPOPOLYSACCHARIDE BIOSYNTHESIS PROTEIN WZXC"/>
    <property type="match status" value="1"/>
</dbReference>
<feature type="transmembrane region" description="Helical" evidence="7">
    <location>
        <begin position="219"/>
        <end position="239"/>
    </location>
</feature>
<evidence type="ECO:0000256" key="1">
    <source>
        <dbReference type="ARBA" id="ARBA00004651"/>
    </source>
</evidence>
<keyword evidence="3" id="KW-1003">Cell membrane</keyword>
<feature type="transmembrane region" description="Helical" evidence="7">
    <location>
        <begin position="187"/>
        <end position="207"/>
    </location>
</feature>
<feature type="transmembrane region" description="Helical" evidence="7">
    <location>
        <begin position="361"/>
        <end position="384"/>
    </location>
</feature>
<evidence type="ECO:0000256" key="7">
    <source>
        <dbReference type="SAM" id="Phobius"/>
    </source>
</evidence>
<feature type="transmembrane region" description="Helical" evidence="7">
    <location>
        <begin position="491"/>
        <end position="510"/>
    </location>
</feature>
<keyword evidence="9" id="KW-1185">Reference proteome</keyword>
<dbReference type="Pfam" id="PF13440">
    <property type="entry name" value="Polysacc_synt_3"/>
    <property type="match status" value="1"/>
</dbReference>
<dbReference type="EMBL" id="JAVDXO010000002">
    <property type="protein sequence ID" value="MDR7305631.1"/>
    <property type="molecule type" value="Genomic_DNA"/>
</dbReference>
<protein>
    <submittedName>
        <fullName evidence="8">O-antigen/teichoic acid export membrane protein</fullName>
    </submittedName>
</protein>
<evidence type="ECO:0000256" key="4">
    <source>
        <dbReference type="ARBA" id="ARBA00022692"/>
    </source>
</evidence>
<feature type="transmembrane region" description="Helical" evidence="7">
    <location>
        <begin position="516"/>
        <end position="537"/>
    </location>
</feature>
<evidence type="ECO:0000256" key="3">
    <source>
        <dbReference type="ARBA" id="ARBA00022475"/>
    </source>
</evidence>
<keyword evidence="5 7" id="KW-1133">Transmembrane helix</keyword>
<keyword evidence="6 7" id="KW-0472">Membrane</keyword>
<dbReference type="Proteomes" id="UP001268089">
    <property type="component" value="Unassembled WGS sequence"/>
</dbReference>
<feature type="transmembrane region" description="Helical" evidence="7">
    <location>
        <begin position="152"/>
        <end position="175"/>
    </location>
</feature>
<keyword evidence="4 7" id="KW-0812">Transmembrane</keyword>
<dbReference type="InterPro" id="IPR050833">
    <property type="entry name" value="Poly_Biosynth_Transport"/>
</dbReference>
<accession>A0ABU1ZJA3</accession>
<organism evidence="8 9">
    <name type="scientific">Rhodoferax saidenbachensis</name>
    <dbReference type="NCBI Taxonomy" id="1484693"/>
    <lineage>
        <taxon>Bacteria</taxon>
        <taxon>Pseudomonadati</taxon>
        <taxon>Pseudomonadota</taxon>
        <taxon>Betaproteobacteria</taxon>
        <taxon>Burkholderiales</taxon>
        <taxon>Comamonadaceae</taxon>
        <taxon>Rhodoferax</taxon>
    </lineage>
</organism>
<comment type="subcellular location">
    <subcellularLocation>
        <location evidence="1">Cell membrane</location>
        <topology evidence="1">Multi-pass membrane protein</topology>
    </subcellularLocation>
</comment>
<evidence type="ECO:0000313" key="8">
    <source>
        <dbReference type="EMBL" id="MDR7305631.1"/>
    </source>
</evidence>
<evidence type="ECO:0000313" key="9">
    <source>
        <dbReference type="Proteomes" id="UP001268089"/>
    </source>
</evidence>
<feature type="transmembrane region" description="Helical" evidence="7">
    <location>
        <begin position="453"/>
        <end position="479"/>
    </location>
</feature>
<dbReference type="CDD" id="cd13127">
    <property type="entry name" value="MATE_tuaB_like"/>
    <property type="match status" value="1"/>
</dbReference>
<feature type="transmembrane region" description="Helical" evidence="7">
    <location>
        <begin position="83"/>
        <end position="105"/>
    </location>
</feature>
<name>A0ABU1ZJA3_9BURK</name>
<proteinExistence type="inferred from homology"/>
<comment type="similarity">
    <text evidence="2">Belongs to the polysaccharide synthase family.</text>
</comment>
<evidence type="ECO:0000256" key="6">
    <source>
        <dbReference type="ARBA" id="ARBA00023136"/>
    </source>
</evidence>
<feature type="transmembrane region" description="Helical" evidence="7">
    <location>
        <begin position="430"/>
        <end position="447"/>
    </location>
</feature>
<feature type="transmembrane region" description="Helical" evidence="7">
    <location>
        <begin position="245"/>
        <end position="264"/>
    </location>
</feature>
<comment type="caution">
    <text evidence="8">The sequence shown here is derived from an EMBL/GenBank/DDBJ whole genome shotgun (WGS) entry which is preliminary data.</text>
</comment>
<evidence type="ECO:0000256" key="2">
    <source>
        <dbReference type="ARBA" id="ARBA00007430"/>
    </source>
</evidence>
<dbReference type="RefSeq" id="WP_310339845.1">
    <property type="nucleotide sequence ID" value="NZ_JAVDXO010000002.1"/>
</dbReference>
<dbReference type="PANTHER" id="PTHR30250">
    <property type="entry name" value="PST FAMILY PREDICTED COLANIC ACID TRANSPORTER"/>
    <property type="match status" value="1"/>
</dbReference>
<gene>
    <name evidence="8" type="ORF">J2X15_000909</name>
</gene>
<feature type="transmembrane region" description="Helical" evidence="7">
    <location>
        <begin position="396"/>
        <end position="418"/>
    </location>
</feature>